<protein>
    <submittedName>
        <fullName evidence="2">Uncharacterized protein</fullName>
    </submittedName>
</protein>
<dbReference type="AlphaFoldDB" id="A0A3R7QX78"/>
<evidence type="ECO:0000313" key="2">
    <source>
        <dbReference type="EMBL" id="ROT81509.1"/>
    </source>
</evidence>
<comment type="caution">
    <text evidence="2">The sequence shown here is derived from an EMBL/GenBank/DDBJ whole genome shotgun (WGS) entry which is preliminary data.</text>
</comment>
<reference evidence="2 3" key="2">
    <citation type="submission" date="2019-01" db="EMBL/GenBank/DDBJ databases">
        <title>The decoding of complex shrimp genome reveals the adaptation for benthos swimmer, frequently molting mechanism and breeding impact on genome.</title>
        <authorList>
            <person name="Sun Y."/>
            <person name="Gao Y."/>
            <person name="Yu Y."/>
        </authorList>
    </citation>
    <scope>NUCLEOTIDE SEQUENCE [LARGE SCALE GENOMIC DNA]</scope>
    <source>
        <tissue evidence="2">Muscle</tissue>
    </source>
</reference>
<keyword evidence="3" id="KW-1185">Reference proteome</keyword>
<organism evidence="2 3">
    <name type="scientific">Penaeus vannamei</name>
    <name type="common">Whiteleg shrimp</name>
    <name type="synonym">Litopenaeus vannamei</name>
    <dbReference type="NCBI Taxonomy" id="6689"/>
    <lineage>
        <taxon>Eukaryota</taxon>
        <taxon>Metazoa</taxon>
        <taxon>Ecdysozoa</taxon>
        <taxon>Arthropoda</taxon>
        <taxon>Crustacea</taxon>
        <taxon>Multicrustacea</taxon>
        <taxon>Malacostraca</taxon>
        <taxon>Eumalacostraca</taxon>
        <taxon>Eucarida</taxon>
        <taxon>Decapoda</taxon>
        <taxon>Dendrobranchiata</taxon>
        <taxon>Penaeoidea</taxon>
        <taxon>Penaeidae</taxon>
        <taxon>Penaeus</taxon>
    </lineage>
</organism>
<accession>A0A3R7QX78</accession>
<reference evidence="2 3" key="1">
    <citation type="submission" date="2018-04" db="EMBL/GenBank/DDBJ databases">
        <authorList>
            <person name="Zhang X."/>
            <person name="Yuan J."/>
            <person name="Li F."/>
            <person name="Xiang J."/>
        </authorList>
    </citation>
    <scope>NUCLEOTIDE SEQUENCE [LARGE SCALE GENOMIC DNA]</scope>
    <source>
        <tissue evidence="2">Muscle</tissue>
    </source>
</reference>
<name>A0A3R7QX78_PENVA</name>
<evidence type="ECO:0000313" key="3">
    <source>
        <dbReference type="Proteomes" id="UP000283509"/>
    </source>
</evidence>
<dbReference type="EMBL" id="QCYY01000965">
    <property type="protein sequence ID" value="ROT81509.1"/>
    <property type="molecule type" value="Genomic_DNA"/>
</dbReference>
<feature type="compositionally biased region" description="Low complexity" evidence="1">
    <location>
        <begin position="219"/>
        <end position="230"/>
    </location>
</feature>
<sequence length="237" mass="25725">MQWWQPLAASGNSSGKLFSAVDMPVKVETAPRTFSFAAHIHPRANHSLANHISMVLTMVGVLALADKPPTGPQVHHFTGQPGFDSFGKSVASQPIYGGPSHDIGVAHHPVSYGHAPSHGYGAPAPAVGYQTAYIAYEPPQPAPQYYVKVKSNPLKDLDKKIKDYASKFTKFMSDYMDLNTYEEESYDPVYVAPAQSYGPPPTSYGAPPRPTALPPTPTALPSRPTRLSLSTRRRRSP</sequence>
<gene>
    <name evidence="2" type="ORF">C7M84_025352</name>
</gene>
<feature type="region of interest" description="Disordered" evidence="1">
    <location>
        <begin position="191"/>
        <end position="237"/>
    </location>
</feature>
<evidence type="ECO:0000256" key="1">
    <source>
        <dbReference type="SAM" id="MobiDB-lite"/>
    </source>
</evidence>
<dbReference type="Proteomes" id="UP000283509">
    <property type="component" value="Unassembled WGS sequence"/>
</dbReference>
<proteinExistence type="predicted"/>
<dbReference type="OrthoDB" id="8122776at2759"/>
<feature type="compositionally biased region" description="Pro residues" evidence="1">
    <location>
        <begin position="198"/>
        <end position="218"/>
    </location>
</feature>